<dbReference type="Pfam" id="PF01381">
    <property type="entry name" value="HTH_3"/>
    <property type="match status" value="1"/>
</dbReference>
<organism evidence="3 4">
    <name type="scientific">Caenispirillum bisanense</name>
    <dbReference type="NCBI Taxonomy" id="414052"/>
    <lineage>
        <taxon>Bacteria</taxon>
        <taxon>Pseudomonadati</taxon>
        <taxon>Pseudomonadota</taxon>
        <taxon>Alphaproteobacteria</taxon>
        <taxon>Rhodospirillales</taxon>
        <taxon>Novispirillaceae</taxon>
        <taxon>Caenispirillum</taxon>
    </lineage>
</organism>
<evidence type="ECO:0000256" key="1">
    <source>
        <dbReference type="ARBA" id="ARBA00023125"/>
    </source>
</evidence>
<name>A0A286GXR5_9PROT</name>
<proteinExistence type="predicted"/>
<dbReference type="OrthoDB" id="407979at2"/>
<dbReference type="PANTHER" id="PTHR46797">
    <property type="entry name" value="HTH-TYPE TRANSCRIPTIONAL REGULATOR"/>
    <property type="match status" value="1"/>
</dbReference>
<dbReference type="SUPFAM" id="SSF47413">
    <property type="entry name" value="lambda repressor-like DNA-binding domains"/>
    <property type="match status" value="1"/>
</dbReference>
<dbReference type="GO" id="GO:0003677">
    <property type="term" value="F:DNA binding"/>
    <property type="evidence" value="ECO:0007669"/>
    <property type="project" value="UniProtKB-KW"/>
</dbReference>
<evidence type="ECO:0000259" key="2">
    <source>
        <dbReference type="PROSITE" id="PS50943"/>
    </source>
</evidence>
<dbReference type="InterPro" id="IPR010982">
    <property type="entry name" value="Lambda_DNA-bd_dom_sf"/>
</dbReference>
<dbReference type="SMART" id="SM00530">
    <property type="entry name" value="HTH_XRE"/>
    <property type="match status" value="1"/>
</dbReference>
<dbReference type="InterPro" id="IPR050807">
    <property type="entry name" value="TransReg_Diox_bact_type"/>
</dbReference>
<dbReference type="PROSITE" id="PS50943">
    <property type="entry name" value="HTH_CROC1"/>
    <property type="match status" value="1"/>
</dbReference>
<sequence>MPYQTQYQLHEADAEDRAVIAARRDDPTLSVERVGRLLAGESAVLLWREERGLSQRALAAAAGLSPAMLSEIENGKKTPSLPAAKALADALGLDLDDLFG</sequence>
<dbReference type="InterPro" id="IPR001387">
    <property type="entry name" value="Cro/C1-type_HTH"/>
</dbReference>
<dbReference type="GO" id="GO:0003700">
    <property type="term" value="F:DNA-binding transcription factor activity"/>
    <property type="evidence" value="ECO:0007669"/>
    <property type="project" value="TreeGrafter"/>
</dbReference>
<dbReference type="Proteomes" id="UP000219621">
    <property type="component" value="Unassembled WGS sequence"/>
</dbReference>
<keyword evidence="1 3" id="KW-0238">DNA-binding</keyword>
<gene>
    <name evidence="3" type="ORF">SAMN05421508_11048</name>
</gene>
<dbReference type="GO" id="GO:0005829">
    <property type="term" value="C:cytosol"/>
    <property type="evidence" value="ECO:0007669"/>
    <property type="project" value="TreeGrafter"/>
</dbReference>
<dbReference type="EMBL" id="OCNJ01000010">
    <property type="protein sequence ID" value="SOD99864.1"/>
    <property type="molecule type" value="Genomic_DNA"/>
</dbReference>
<evidence type="ECO:0000313" key="4">
    <source>
        <dbReference type="Proteomes" id="UP000219621"/>
    </source>
</evidence>
<protein>
    <submittedName>
        <fullName evidence="3">DNA-binding transcriptional regulator, XRE-family HTH domain</fullName>
    </submittedName>
</protein>
<evidence type="ECO:0000313" key="3">
    <source>
        <dbReference type="EMBL" id="SOD99864.1"/>
    </source>
</evidence>
<dbReference type="CDD" id="cd00093">
    <property type="entry name" value="HTH_XRE"/>
    <property type="match status" value="1"/>
</dbReference>
<dbReference type="AlphaFoldDB" id="A0A286GXR5"/>
<reference evidence="3 4" key="1">
    <citation type="submission" date="2017-09" db="EMBL/GenBank/DDBJ databases">
        <authorList>
            <person name="Ehlers B."/>
            <person name="Leendertz F.H."/>
        </authorList>
    </citation>
    <scope>NUCLEOTIDE SEQUENCE [LARGE SCALE GENOMIC DNA]</scope>
    <source>
        <strain evidence="3 4">USBA 140</strain>
    </source>
</reference>
<accession>A0A286GXR5</accession>
<dbReference type="PANTHER" id="PTHR46797:SF1">
    <property type="entry name" value="METHYLPHOSPHONATE SYNTHASE"/>
    <property type="match status" value="1"/>
</dbReference>
<dbReference type="Gene3D" id="1.10.260.40">
    <property type="entry name" value="lambda repressor-like DNA-binding domains"/>
    <property type="match status" value="1"/>
</dbReference>
<dbReference type="RefSeq" id="WP_097280888.1">
    <property type="nucleotide sequence ID" value="NZ_OCNJ01000010.1"/>
</dbReference>
<keyword evidence="4" id="KW-1185">Reference proteome</keyword>
<feature type="domain" description="HTH cro/C1-type" evidence="2">
    <location>
        <begin position="44"/>
        <end position="98"/>
    </location>
</feature>